<dbReference type="InterPro" id="IPR029063">
    <property type="entry name" value="SAM-dependent_MTases_sf"/>
</dbReference>
<dbReference type="PIRSF" id="PIRSF003078">
    <property type="entry name" value="GidB"/>
    <property type="match status" value="1"/>
</dbReference>
<feature type="binding site" evidence="6">
    <location>
        <position position="135"/>
    </location>
    <ligand>
        <name>S-adenosyl-L-methionine</name>
        <dbReference type="ChEBI" id="CHEBI:59789"/>
    </ligand>
</feature>
<dbReference type="AlphaFoldDB" id="A0A068DQF2"/>
<evidence type="ECO:0000256" key="1">
    <source>
        <dbReference type="ARBA" id="ARBA00022490"/>
    </source>
</evidence>
<dbReference type="EC" id="2.1.1.-" evidence="6"/>
<keyword evidence="5 6" id="KW-0949">S-adenosyl-L-methionine</keyword>
<dbReference type="SUPFAM" id="SSF53335">
    <property type="entry name" value="S-adenosyl-L-methionine-dependent methyltransferases"/>
    <property type="match status" value="1"/>
</dbReference>
<feature type="binding site" evidence="6">
    <location>
        <begin position="122"/>
        <end position="123"/>
    </location>
    <ligand>
        <name>S-adenosyl-L-methionine</name>
        <dbReference type="ChEBI" id="CHEBI:59789"/>
    </ligand>
</feature>
<dbReference type="HOGENOM" id="CLU_065341_2_2_10"/>
<dbReference type="GO" id="GO:0005829">
    <property type="term" value="C:cytosol"/>
    <property type="evidence" value="ECO:0007669"/>
    <property type="project" value="TreeGrafter"/>
</dbReference>
<feature type="binding site" evidence="6">
    <location>
        <position position="71"/>
    </location>
    <ligand>
        <name>S-adenosyl-L-methionine</name>
        <dbReference type="ChEBI" id="CHEBI:59789"/>
    </ligand>
</feature>
<gene>
    <name evidence="7" type="primary">gidB</name>
    <name evidence="6" type="synonym">rsmG</name>
    <name evidence="7" type="ORF">FNIIJ_204</name>
</gene>
<protein>
    <recommendedName>
        <fullName evidence="6">Ribosomal RNA small subunit methyltransferase G</fullName>
        <ecNumber evidence="6">2.1.1.-</ecNumber>
    </recommendedName>
    <alternativeName>
        <fullName evidence="6">16S rRNA 7-methylguanosine methyltransferase</fullName>
        <shortName evidence="6">16S rRNA m7G methyltransferase</shortName>
    </alternativeName>
</protein>
<name>A0A068DQF2_9FLAO</name>
<evidence type="ECO:0000256" key="4">
    <source>
        <dbReference type="ARBA" id="ARBA00022679"/>
    </source>
</evidence>
<evidence type="ECO:0000256" key="2">
    <source>
        <dbReference type="ARBA" id="ARBA00022552"/>
    </source>
</evidence>
<dbReference type="Pfam" id="PF02527">
    <property type="entry name" value="GidB"/>
    <property type="match status" value="1"/>
</dbReference>
<sequence length="207" mass="24030">MHILEKYFTELTAHQYEQFFEMKTIYEYWNARMNLISRKTIDDFYQQHVLHSLVIAKISPFLPGARIMDAGTGGGFPGIPLAVLFPKSQFLLVDSIGKKIRTVTEISKELNLHNVYTECTRIEQGKENFDFIISRSVTRLSKLVLWTSGKFFKTSHHALKNGLLCLKGGDISSEIQNLPQAREYAISNYFDEFFFKKKKIIHLPFRL</sequence>
<evidence type="ECO:0000313" key="7">
    <source>
        <dbReference type="EMBL" id="AID37472.1"/>
    </source>
</evidence>
<keyword evidence="1 6" id="KW-0963">Cytoplasm</keyword>
<dbReference type="NCBIfam" id="TIGR00138">
    <property type="entry name" value="rsmG_gidB"/>
    <property type="match status" value="1"/>
</dbReference>
<dbReference type="EMBL" id="CP006873">
    <property type="protein sequence ID" value="AID37472.1"/>
    <property type="molecule type" value="Genomic_DNA"/>
</dbReference>
<comment type="similarity">
    <text evidence="6">Belongs to the methyltransferase superfamily. RNA methyltransferase RsmG family.</text>
</comment>
<evidence type="ECO:0000313" key="8">
    <source>
        <dbReference type="Proteomes" id="UP000027148"/>
    </source>
</evidence>
<evidence type="ECO:0000256" key="6">
    <source>
        <dbReference type="HAMAP-Rule" id="MF_00074"/>
    </source>
</evidence>
<dbReference type="HAMAP" id="MF_00074">
    <property type="entry name" value="16SrRNA_methyltr_G"/>
    <property type="match status" value="1"/>
</dbReference>
<keyword evidence="4 6" id="KW-0808">Transferase</keyword>
<dbReference type="Gene3D" id="3.40.50.150">
    <property type="entry name" value="Vaccinia Virus protein VP39"/>
    <property type="match status" value="1"/>
</dbReference>
<reference evidence="7 8" key="1">
    <citation type="journal article" date="2014" name="Genome Biol. Evol.">
        <title>Genome sequence of "Candidatus Walczuchella monophlebidarum" the flavobacterial endosymbiont of Llaveia axin axin (Hemiptera: Coccoidea: Monophlebidae).</title>
        <authorList>
            <person name="Rosas-Perez T."/>
            <person name="Rosenblueth M."/>
            <person name="Rincon-Rosales R."/>
            <person name="Mora J."/>
            <person name="Martinez-Romero E."/>
        </authorList>
    </citation>
    <scope>NUCLEOTIDE SEQUENCE [LARGE SCALE GENOMIC DNA]</scope>
    <source>
        <strain evidence="7">FNIIJ</strain>
    </source>
</reference>
<dbReference type="InterPro" id="IPR003682">
    <property type="entry name" value="rRNA_ssu_MeTfrase_G"/>
</dbReference>
<dbReference type="OrthoDB" id="9808773at2"/>
<dbReference type="PANTHER" id="PTHR31760">
    <property type="entry name" value="S-ADENOSYL-L-METHIONINE-DEPENDENT METHYLTRANSFERASES SUPERFAMILY PROTEIN"/>
    <property type="match status" value="1"/>
</dbReference>
<comment type="subcellular location">
    <subcellularLocation>
        <location evidence="6">Cytoplasm</location>
    </subcellularLocation>
</comment>
<dbReference type="GO" id="GO:0070043">
    <property type="term" value="F:rRNA (guanine-N7-)-methyltransferase activity"/>
    <property type="evidence" value="ECO:0007669"/>
    <property type="project" value="UniProtKB-UniRule"/>
</dbReference>
<accession>A0A068DQF2</accession>
<dbReference type="PANTHER" id="PTHR31760:SF0">
    <property type="entry name" value="S-ADENOSYL-L-METHIONINE-DEPENDENT METHYLTRANSFERASES SUPERFAMILY PROTEIN"/>
    <property type="match status" value="1"/>
</dbReference>
<dbReference type="KEGG" id="elv:FNIIJ_204"/>
<feature type="binding site" evidence="6">
    <location>
        <position position="76"/>
    </location>
    <ligand>
        <name>S-adenosyl-L-methionine</name>
        <dbReference type="ChEBI" id="CHEBI:59789"/>
    </ligand>
</feature>
<keyword evidence="3 6" id="KW-0489">Methyltransferase</keyword>
<dbReference type="STRING" id="1415657.FNIIJ_204"/>
<comment type="caution">
    <text evidence="6">Lacks conserved residue(s) required for the propagation of feature annotation.</text>
</comment>
<proteinExistence type="inferred from homology"/>
<keyword evidence="8" id="KW-1185">Reference proteome</keyword>
<organism evidence="7 8">
    <name type="scientific">Candidatus Walczuchella monophlebidarum</name>
    <dbReference type="NCBI Taxonomy" id="1415657"/>
    <lineage>
        <taxon>Bacteria</taxon>
        <taxon>Pseudomonadati</taxon>
        <taxon>Bacteroidota</taxon>
        <taxon>Flavobacteriia</taxon>
        <taxon>Flavobacteriales</taxon>
        <taxon>Candidatus Walczuchella</taxon>
    </lineage>
</organism>
<keyword evidence="2 6" id="KW-0698">rRNA processing</keyword>
<evidence type="ECO:0000256" key="5">
    <source>
        <dbReference type="ARBA" id="ARBA00022691"/>
    </source>
</evidence>
<dbReference type="Proteomes" id="UP000027148">
    <property type="component" value="Chromosome"/>
</dbReference>
<comment type="function">
    <text evidence="6">Specifically methylates the N7 position of a guanine in 16S rRNA.</text>
</comment>
<dbReference type="RefSeq" id="WP_038436200.1">
    <property type="nucleotide sequence ID" value="NZ_CP006873.1"/>
</dbReference>
<evidence type="ECO:0000256" key="3">
    <source>
        <dbReference type="ARBA" id="ARBA00022603"/>
    </source>
</evidence>